<evidence type="ECO:0000313" key="8">
    <source>
        <dbReference type="Proteomes" id="UP001597419"/>
    </source>
</evidence>
<dbReference type="EMBL" id="JBHUKU010000021">
    <property type="protein sequence ID" value="MFD2463620.1"/>
    <property type="molecule type" value="Genomic_DNA"/>
</dbReference>
<dbReference type="PANTHER" id="PTHR43735">
    <property type="entry name" value="APOPTOSIS-INDUCING FACTOR 1"/>
    <property type="match status" value="1"/>
</dbReference>
<comment type="caution">
    <text evidence="7">The sequence shown here is derived from an EMBL/GenBank/DDBJ whole genome shotgun (WGS) entry which is preliminary data.</text>
</comment>
<dbReference type="InterPro" id="IPR023753">
    <property type="entry name" value="FAD/NAD-binding_dom"/>
</dbReference>
<proteinExistence type="inferred from homology"/>
<dbReference type="Gene3D" id="3.50.50.100">
    <property type="match status" value="1"/>
</dbReference>
<dbReference type="PANTHER" id="PTHR43735:SF3">
    <property type="entry name" value="FERROPTOSIS SUPPRESSOR PROTEIN 1"/>
    <property type="match status" value="1"/>
</dbReference>
<feature type="compositionally biased region" description="Low complexity" evidence="5">
    <location>
        <begin position="210"/>
        <end position="240"/>
    </location>
</feature>
<evidence type="ECO:0000256" key="1">
    <source>
        <dbReference type="ARBA" id="ARBA00006442"/>
    </source>
</evidence>
<organism evidence="7 8">
    <name type="scientific">Amycolatopsis samaneae</name>
    <dbReference type="NCBI Taxonomy" id="664691"/>
    <lineage>
        <taxon>Bacteria</taxon>
        <taxon>Bacillati</taxon>
        <taxon>Actinomycetota</taxon>
        <taxon>Actinomycetes</taxon>
        <taxon>Pseudonocardiales</taxon>
        <taxon>Pseudonocardiaceae</taxon>
        <taxon>Amycolatopsis</taxon>
    </lineage>
</organism>
<dbReference type="Pfam" id="PF07992">
    <property type="entry name" value="Pyr_redox_2"/>
    <property type="match status" value="1"/>
</dbReference>
<dbReference type="PRINTS" id="PR00368">
    <property type="entry name" value="FADPNR"/>
</dbReference>
<reference evidence="8" key="1">
    <citation type="journal article" date="2019" name="Int. J. Syst. Evol. Microbiol.">
        <title>The Global Catalogue of Microorganisms (GCM) 10K type strain sequencing project: providing services to taxonomists for standard genome sequencing and annotation.</title>
        <authorList>
            <consortium name="The Broad Institute Genomics Platform"/>
            <consortium name="The Broad Institute Genome Sequencing Center for Infectious Disease"/>
            <person name="Wu L."/>
            <person name="Ma J."/>
        </authorList>
    </citation>
    <scope>NUCLEOTIDE SEQUENCE [LARGE SCALE GENOMIC DNA]</scope>
    <source>
        <strain evidence="8">CGMCC 4.7643</strain>
    </source>
</reference>
<dbReference type="RefSeq" id="WP_345400724.1">
    <property type="nucleotide sequence ID" value="NZ_BAABHG010000011.1"/>
</dbReference>
<evidence type="ECO:0000256" key="5">
    <source>
        <dbReference type="SAM" id="MobiDB-lite"/>
    </source>
</evidence>
<feature type="region of interest" description="Disordered" evidence="5">
    <location>
        <begin position="209"/>
        <end position="268"/>
    </location>
</feature>
<comment type="similarity">
    <text evidence="1">Belongs to the FAD-dependent oxidoreductase family.</text>
</comment>
<feature type="domain" description="FAD/NAD(P)-binding" evidence="6">
    <location>
        <begin position="3"/>
        <end position="153"/>
    </location>
</feature>
<evidence type="ECO:0000256" key="4">
    <source>
        <dbReference type="ARBA" id="ARBA00023002"/>
    </source>
</evidence>
<gene>
    <name evidence="7" type="ORF">ACFSYJ_33745</name>
</gene>
<protein>
    <submittedName>
        <fullName evidence="7">FAD-dependent oxidoreductase</fullName>
    </submittedName>
</protein>
<accession>A0ABW5GRV4</accession>
<dbReference type="PRINTS" id="PR00469">
    <property type="entry name" value="PNDRDTASEII"/>
</dbReference>
<keyword evidence="3" id="KW-0274">FAD</keyword>
<evidence type="ECO:0000259" key="6">
    <source>
        <dbReference type="Pfam" id="PF07992"/>
    </source>
</evidence>
<evidence type="ECO:0000256" key="3">
    <source>
        <dbReference type="ARBA" id="ARBA00022827"/>
    </source>
</evidence>
<evidence type="ECO:0000256" key="2">
    <source>
        <dbReference type="ARBA" id="ARBA00022630"/>
    </source>
</evidence>
<dbReference type="Proteomes" id="UP001597419">
    <property type="component" value="Unassembled WGS sequence"/>
</dbReference>
<keyword evidence="8" id="KW-1185">Reference proteome</keyword>
<name>A0ABW5GRV4_9PSEU</name>
<sequence>MARVLVVGAGYAGVMAANRLAAAGGPEVSVTVVNPRPEFVERIRLHEHAAGGTNAVRPVRGLLRRDVRLRVGTVESIADRSARLDDGAELGFDFLLYAVGSTAARDAPGTALGAADLGDAETVRTRLRRLPAQARVVVVGGGLTGIESAAEISYRYPSLTVELVSRSVAGWLPAPSRARIERGLARAWPPAPATSGPCWTCSPRTSCRSPTAAGGSPRRAARSPAPSGSPATSSGWPGPAWRACAPSSAPSTRCPPSCSAPADNSTPF</sequence>
<dbReference type="InterPro" id="IPR036188">
    <property type="entry name" value="FAD/NAD-bd_sf"/>
</dbReference>
<keyword evidence="4" id="KW-0560">Oxidoreductase</keyword>
<keyword evidence="2" id="KW-0285">Flavoprotein</keyword>
<dbReference type="SUPFAM" id="SSF51905">
    <property type="entry name" value="FAD/NAD(P)-binding domain"/>
    <property type="match status" value="1"/>
</dbReference>
<evidence type="ECO:0000313" key="7">
    <source>
        <dbReference type="EMBL" id="MFD2463620.1"/>
    </source>
</evidence>